<evidence type="ECO:0000259" key="5">
    <source>
        <dbReference type="Pfam" id="PF01523"/>
    </source>
</evidence>
<name>A0A1M6U8B5_PARC5</name>
<dbReference type="Pfam" id="PF01523">
    <property type="entry name" value="PmbA_TldD_1st"/>
    <property type="match status" value="1"/>
</dbReference>
<organism evidence="6 7">
    <name type="scientific">Paramaledivibacter caminithermalis (strain DSM 15212 / CIP 107654 / DViRD3)</name>
    <name type="common">Clostridium caminithermale</name>
    <dbReference type="NCBI Taxonomy" id="1121301"/>
    <lineage>
        <taxon>Bacteria</taxon>
        <taxon>Bacillati</taxon>
        <taxon>Bacillota</taxon>
        <taxon>Clostridia</taxon>
        <taxon>Peptostreptococcales</taxon>
        <taxon>Caminicellaceae</taxon>
        <taxon>Paramaledivibacter</taxon>
    </lineage>
</organism>
<dbReference type="GO" id="GO:0008237">
    <property type="term" value="F:metallopeptidase activity"/>
    <property type="evidence" value="ECO:0007669"/>
    <property type="project" value="UniProtKB-KW"/>
</dbReference>
<sequence>MIVIDEIKKLIEKVPVEYGDVRVEKTTSNGISYRRNTLENLSYTTNFGGCIRLYDGGNWVNGNFSGLNNFKKVLQWLTVNLRYMKNKDYELENFQKNYYTEEVTPKQRDLLKIRTIMHNETEKMKLKDYIKSFDFVFSDQNIEKYFISNNGSYIKQQFNSLGMSIKITGISNTSYVKTIRGVDEDKVIKDITQEITKGMQNITKKKLKLIEPRKNITVLLDPKIAGVLMHETIGHTLEADSLLMNKKLYNSILANPICYTANYSTPKKSNYFSLISI</sequence>
<dbReference type="InterPro" id="IPR036059">
    <property type="entry name" value="TldD/PmbA_sf"/>
</dbReference>
<evidence type="ECO:0000313" key="6">
    <source>
        <dbReference type="EMBL" id="SHK65505.1"/>
    </source>
</evidence>
<dbReference type="STRING" id="1121301.SAMN02745912_03895"/>
<keyword evidence="2" id="KW-0645">Protease</keyword>
<dbReference type="EMBL" id="FRAG01000140">
    <property type="protein sequence ID" value="SHK65505.1"/>
    <property type="molecule type" value="Genomic_DNA"/>
</dbReference>
<dbReference type="Gene3D" id="3.30.2290.10">
    <property type="entry name" value="PmbA/TldD superfamily"/>
    <property type="match status" value="1"/>
</dbReference>
<evidence type="ECO:0000256" key="3">
    <source>
        <dbReference type="ARBA" id="ARBA00022801"/>
    </source>
</evidence>
<evidence type="ECO:0000313" key="7">
    <source>
        <dbReference type="Proteomes" id="UP000184465"/>
    </source>
</evidence>
<proteinExistence type="inferred from homology"/>
<dbReference type="PANTHER" id="PTHR30624:SF0">
    <property type="entry name" value="METALLOPROTEASE SLR0863"/>
    <property type="match status" value="1"/>
</dbReference>
<dbReference type="GO" id="GO:0006508">
    <property type="term" value="P:proteolysis"/>
    <property type="evidence" value="ECO:0007669"/>
    <property type="project" value="UniProtKB-KW"/>
</dbReference>
<dbReference type="SUPFAM" id="SSF111283">
    <property type="entry name" value="Putative modulator of DNA gyrase, PmbA/TldD"/>
    <property type="match status" value="1"/>
</dbReference>
<dbReference type="PANTHER" id="PTHR30624">
    <property type="entry name" value="UNCHARACTERIZED PROTEIN TLDD AND PMBA"/>
    <property type="match status" value="1"/>
</dbReference>
<feature type="domain" description="Metalloprotease TldD/E N-terminal" evidence="5">
    <location>
        <begin position="20"/>
        <end position="70"/>
    </location>
</feature>
<keyword evidence="3" id="KW-0378">Hydrolase</keyword>
<keyword evidence="4" id="KW-0482">Metalloprotease</keyword>
<dbReference type="InterPro" id="IPR035068">
    <property type="entry name" value="TldD/PmbA_N"/>
</dbReference>
<accession>A0A1M6U8B5</accession>
<dbReference type="GO" id="GO:0005829">
    <property type="term" value="C:cytosol"/>
    <property type="evidence" value="ECO:0007669"/>
    <property type="project" value="TreeGrafter"/>
</dbReference>
<gene>
    <name evidence="6" type="ORF">SAMN02745912_03895</name>
</gene>
<evidence type="ECO:0000256" key="1">
    <source>
        <dbReference type="ARBA" id="ARBA00005836"/>
    </source>
</evidence>
<keyword evidence="7" id="KW-1185">Reference proteome</keyword>
<evidence type="ECO:0000256" key="4">
    <source>
        <dbReference type="ARBA" id="ARBA00023049"/>
    </source>
</evidence>
<dbReference type="AlphaFoldDB" id="A0A1M6U8B5"/>
<protein>
    <submittedName>
        <fullName evidence="6">Putative modulator of DNA gyrase</fullName>
    </submittedName>
</protein>
<dbReference type="Proteomes" id="UP000184465">
    <property type="component" value="Unassembled WGS sequence"/>
</dbReference>
<evidence type="ECO:0000256" key="2">
    <source>
        <dbReference type="ARBA" id="ARBA00022670"/>
    </source>
</evidence>
<reference evidence="6 7" key="1">
    <citation type="submission" date="2016-11" db="EMBL/GenBank/DDBJ databases">
        <authorList>
            <person name="Jaros S."/>
            <person name="Januszkiewicz K."/>
            <person name="Wedrychowicz H."/>
        </authorList>
    </citation>
    <scope>NUCLEOTIDE SEQUENCE [LARGE SCALE GENOMIC DNA]</scope>
    <source>
        <strain evidence="6 7">DSM 15212</strain>
    </source>
</reference>
<dbReference type="InterPro" id="IPR051463">
    <property type="entry name" value="Peptidase_U62_metallo"/>
</dbReference>
<comment type="similarity">
    <text evidence="1">Belongs to the peptidase U62 family.</text>
</comment>
<dbReference type="InterPro" id="IPR002510">
    <property type="entry name" value="Metalloprtase-TldD/E_N"/>
</dbReference>